<dbReference type="STRING" id="29539.SAMN02745716_0502"/>
<keyword evidence="1" id="KW-0812">Transmembrane</keyword>
<keyword evidence="1" id="KW-0472">Membrane</keyword>
<dbReference type="EMBL" id="FNWJ01000001">
    <property type="protein sequence ID" value="SEH10655.1"/>
    <property type="molecule type" value="Genomic_DNA"/>
</dbReference>
<keyword evidence="1" id="KW-1133">Transmembrane helix</keyword>
<sequence>MELFYVLGGAFAAWAVVIAAIGINRPSFPSSTGAQRLVIAASVLLAVAALASVVYASSTREQDGDQAHGAVHTVQAS</sequence>
<reference evidence="3" key="1">
    <citation type="submission" date="2016-10" db="EMBL/GenBank/DDBJ databases">
        <authorList>
            <person name="Varghese N."/>
            <person name="Submissions S."/>
        </authorList>
    </citation>
    <scope>NUCLEOTIDE SEQUENCE [LARGE SCALE GENOMIC DNA]</scope>
    <source>
        <strain evidence="3">ATCC 35263</strain>
    </source>
</reference>
<dbReference type="AlphaFoldDB" id="A0A1H6FLF7"/>
<evidence type="ECO:0000256" key="1">
    <source>
        <dbReference type="SAM" id="Phobius"/>
    </source>
</evidence>
<proteinExistence type="predicted"/>
<gene>
    <name evidence="2" type="ORF">SAMN02745716_0502</name>
</gene>
<name>A0A1H6FLF7_THEAL</name>
<accession>A0A1H6FLF7</accession>
<dbReference type="Proteomes" id="UP000222056">
    <property type="component" value="Unassembled WGS sequence"/>
</dbReference>
<organism evidence="2 3">
    <name type="scientific">Thermoleophilum album</name>
    <dbReference type="NCBI Taxonomy" id="29539"/>
    <lineage>
        <taxon>Bacteria</taxon>
        <taxon>Bacillati</taxon>
        <taxon>Actinomycetota</taxon>
        <taxon>Thermoleophilia</taxon>
        <taxon>Thermoleophilales</taxon>
        <taxon>Thermoleophilaceae</taxon>
        <taxon>Thermoleophilum</taxon>
    </lineage>
</organism>
<keyword evidence="3" id="KW-1185">Reference proteome</keyword>
<evidence type="ECO:0000313" key="2">
    <source>
        <dbReference type="EMBL" id="SEH10655.1"/>
    </source>
</evidence>
<dbReference type="RefSeq" id="WP_093115917.1">
    <property type="nucleotide sequence ID" value="NZ_FNWJ01000001.1"/>
</dbReference>
<evidence type="ECO:0000313" key="3">
    <source>
        <dbReference type="Proteomes" id="UP000222056"/>
    </source>
</evidence>
<protein>
    <submittedName>
        <fullName evidence="2">Uncharacterized protein</fullName>
    </submittedName>
</protein>
<feature type="transmembrane region" description="Helical" evidence="1">
    <location>
        <begin position="35"/>
        <end position="56"/>
    </location>
</feature>